<dbReference type="PROSITE" id="PS51450">
    <property type="entry name" value="LRR"/>
    <property type="match status" value="2"/>
</dbReference>
<dbReference type="InterPro" id="IPR001611">
    <property type="entry name" value="Leu-rich_rpt"/>
</dbReference>
<dbReference type="SMART" id="SM00364">
    <property type="entry name" value="LRR_BAC"/>
    <property type="match status" value="6"/>
</dbReference>
<dbReference type="GO" id="GO:0005737">
    <property type="term" value="C:cytoplasm"/>
    <property type="evidence" value="ECO:0007669"/>
    <property type="project" value="TreeGrafter"/>
</dbReference>
<evidence type="ECO:0000256" key="1">
    <source>
        <dbReference type="ARBA" id="ARBA00022614"/>
    </source>
</evidence>
<dbReference type="SMART" id="SM00369">
    <property type="entry name" value="LRR_TYP"/>
    <property type="match status" value="8"/>
</dbReference>
<feature type="region of interest" description="Disordered" evidence="3">
    <location>
        <begin position="1"/>
        <end position="26"/>
    </location>
</feature>
<evidence type="ECO:0000313" key="4">
    <source>
        <dbReference type="EMBL" id="VVN91486.1"/>
    </source>
</evidence>
<dbReference type="PANTHER" id="PTHR48051:SF1">
    <property type="entry name" value="RAS SUPPRESSOR PROTEIN 1"/>
    <property type="match status" value="1"/>
</dbReference>
<dbReference type="PANTHER" id="PTHR48051">
    <property type="match status" value="1"/>
</dbReference>
<reference evidence="4 5" key="1">
    <citation type="submission" date="2019-09" db="EMBL/GenBank/DDBJ databases">
        <authorList>
            <person name="Chandra G."/>
            <person name="Truman W A."/>
        </authorList>
    </citation>
    <scope>NUCLEOTIDE SEQUENCE [LARGE SCALE GENOMIC DNA]</scope>
    <source>
        <strain evidence="4">PS718</strain>
    </source>
</reference>
<evidence type="ECO:0000313" key="5">
    <source>
        <dbReference type="Proteomes" id="UP000325375"/>
    </source>
</evidence>
<dbReference type="EMBL" id="CABVHX010000006">
    <property type="protein sequence ID" value="VVN91486.1"/>
    <property type="molecule type" value="Genomic_DNA"/>
</dbReference>
<dbReference type="RefSeq" id="WP_150602623.1">
    <property type="nucleotide sequence ID" value="NZ_CABVHX010000006.1"/>
</dbReference>
<keyword evidence="2" id="KW-0677">Repeat</keyword>
<dbReference type="Gene3D" id="3.80.10.10">
    <property type="entry name" value="Ribonuclease Inhibitor"/>
    <property type="match status" value="4"/>
</dbReference>
<accession>A0A5E7BHR2</accession>
<dbReference type="InterPro" id="IPR003591">
    <property type="entry name" value="Leu-rich_rpt_typical-subtyp"/>
</dbReference>
<dbReference type="AlphaFoldDB" id="A0A5E7BHR2"/>
<protein>
    <submittedName>
        <fullName evidence="4">Uncharacterized protein</fullName>
    </submittedName>
</protein>
<feature type="compositionally biased region" description="Polar residues" evidence="3">
    <location>
        <begin position="1"/>
        <end position="12"/>
    </location>
</feature>
<organism evidence="4 5">
    <name type="scientific">Pseudomonas fluorescens</name>
    <dbReference type="NCBI Taxonomy" id="294"/>
    <lineage>
        <taxon>Bacteria</taxon>
        <taxon>Pseudomonadati</taxon>
        <taxon>Pseudomonadota</taxon>
        <taxon>Gammaproteobacteria</taxon>
        <taxon>Pseudomonadales</taxon>
        <taxon>Pseudomonadaceae</taxon>
        <taxon>Pseudomonas</taxon>
    </lineage>
</organism>
<dbReference type="SUPFAM" id="SSF52058">
    <property type="entry name" value="L domain-like"/>
    <property type="match status" value="2"/>
</dbReference>
<keyword evidence="1" id="KW-0433">Leucine-rich repeat</keyword>
<sequence>MKGKTPTGTSAITPPRQPAIHPDGTEMPSRIDVSPLPHLRESNIAASTTATNVNVQAGPSTTPLTVTPLPPSTLAAMVTSASRLSVADFHVTLPDNLQATIDSQGVRTIKGRKFVNLPDGKTVEIASDPDTGLYRARWPTQREPGPVLVPDPGGEYWWSPSDVLTDARLESYRMHINLEGVQPYINGVYPLDGNTYIIIRKKVYRVMWDQHGAQMMHIVHQRTANDVDNHAFFQPELIAQGEPVIFDARLGWIDAGIRRGDNEVLSLPSPERRLRELFPTIEDDLVRLTIESLGVDLPRKLTQFEVGLSRLQMRLSRWQEIANATPGMPASNNAIETASQRLLSIWRRTGPLHLDANGPPLGMELNLSGLGITNLPSLDGIEFSHVTSLKLRSNNLDRNINLSAFKNVLDLDLWDNKIEGSIHQLSAMQHLTHLNLDYNPSPINPGERLVSNTLQVLSLNNCAIADAPDFSGLPNLRRLEMTYTNLARWPASLDQLPMLERVDLRYNALSELPDALIAPAFEHLANTRLSNIVNVDGNPFSLITLERASLYRLRLLASGLSLSNPENLLSTMRWLEPLPVRLPAHSDYGSGAASALLVRVRELYPTMGNNADAFLQSMGVDAPNVLTRLEYEFEVLKTQLNAWSRGQFNIASQKILKCWRREGRMLLGAGGEHLGLKLNLTSLNLENMPSLDADFSFVASLNLKRARLHHNPDGFLGRFPNLHELDISQNQLRSVPSALAKMQHLTRLNMSDNYLGPDAEKLIQDLGPRTSLQELNLSRNRFVHTLDLSLLPALRKLNISRTEIDSWPPGLERMPALEEVNLSHNGFKDLPLFLLAPGDQDLAGFVRLYDSLDITGNPLSSDTQSNLRQLASRLQAAGITLQRPRNLLTAVNPENQELPVSFLPTRPAQPSVLTPARRVQEIFPSYNEQSINHLIQSLEPDVPGRLAALEHEFNTLKSQLQDWGGNNKKPASERILSCWRREGITQSTSATPDGAFLDLTLDLSGLNVEVLPNLDADFSHVGSLLMKNEGLYSPPEGFLSRFTNLRTLDLTNSYLTELPQALRNMNHLTRLILNGNSIALTDATARILSQRTTLQVLEMNNNPLQWLPDLSQMTQLRALALSRTGLRDWPPGLEALTSMQRINLSRNNLTSIPDYLINPAQQHLAASARLTNVINVSHNQFDESARLQALIYQMRLEAAGIRLSRRNLLFTINE</sequence>
<gene>
    <name evidence="4" type="ORF">PS718_01928</name>
</gene>
<dbReference type="Pfam" id="PF13855">
    <property type="entry name" value="LRR_8"/>
    <property type="match status" value="1"/>
</dbReference>
<dbReference type="SUPFAM" id="SSF52047">
    <property type="entry name" value="RNI-like"/>
    <property type="match status" value="1"/>
</dbReference>
<proteinExistence type="predicted"/>
<evidence type="ECO:0000256" key="2">
    <source>
        <dbReference type="ARBA" id="ARBA00022737"/>
    </source>
</evidence>
<dbReference type="InterPro" id="IPR050216">
    <property type="entry name" value="LRR_domain-containing"/>
</dbReference>
<dbReference type="Proteomes" id="UP000325375">
    <property type="component" value="Unassembled WGS sequence"/>
</dbReference>
<dbReference type="InterPro" id="IPR032675">
    <property type="entry name" value="LRR_dom_sf"/>
</dbReference>
<name>A0A5E7BHR2_PSEFL</name>
<evidence type="ECO:0000256" key="3">
    <source>
        <dbReference type="SAM" id="MobiDB-lite"/>
    </source>
</evidence>